<comment type="caution">
    <text evidence="5">The sequence shown here is derived from an EMBL/GenBank/DDBJ whole genome shotgun (WGS) entry which is preliminary data.</text>
</comment>
<name>A0A9W7XJN7_9FUNG</name>
<feature type="domain" description="AMP-dependent synthetase/ligase" evidence="4">
    <location>
        <begin position="106"/>
        <end position="522"/>
    </location>
</feature>
<keyword evidence="6" id="KW-1185">Reference proteome</keyword>
<dbReference type="EMBL" id="JANBOH010000077">
    <property type="protein sequence ID" value="KAJ1646059.1"/>
    <property type="molecule type" value="Genomic_DNA"/>
</dbReference>
<keyword evidence="2" id="KW-0067">ATP-binding</keyword>
<evidence type="ECO:0000259" key="4">
    <source>
        <dbReference type="Pfam" id="PF00501"/>
    </source>
</evidence>
<protein>
    <submittedName>
        <fullName evidence="5">Medium-chain fatty acid-CoA ligase faa2</fullName>
        <ecNumber evidence="5">6.2.1.3</ecNumber>
    </submittedName>
</protein>
<keyword evidence="5" id="KW-0436">Ligase</keyword>
<sequence length="698" mass="75835">MSFTDPTVVLPALLAAIAGAIYFYYFSPQANQPDIHPLQLAQQSSVSRTRGSSNESAVYRSKIAPEGSSLLAAPSREVKTLRDAIRLGRAASKNAAALVQTAVDDTKIIKSSSEDVASRTLALASGFRRIVSAADNAPVSAILYMHSSTELLLAYQACIEAGIVAIPISAQEPVDVVEKIVKHSCSPLIVTSSALAMGLGTRVAGSSLKHAVLLGDLDGSDESVAFGKVAKVVSMEELEKGPALERDDHSPSIEPSDPAYVLYTTADNDGSAPPRGVVITHSNALSALAGLTTALPATQALSSKDKFMSVASLANPANLNFINLALFHGCPIFICETADSEKFSNFSYQFQPTFTYLEPLLLRDLVQLFYSHIIKYPKLEYKIFMSGYRRALDSLMRGMVPKASFFDFSYFRHYRNVMGGKLRLMYVNGQTTSSKDIEWLRILHGAKVIPLFGSVETCSAVTAGAYFDYASAIETHNVGAPLACCELKVIDCQKPVCLTSEDKPYPRGRILVRGPSVASGLWNERNKSVELSDGWLELPYFGEIMPNGTLNVIGITATIVKSDLSPSGDFFVERLERLLISSRAITDICVVTPDSSAKQITIVAHPRPMELFAEANKSKRSYKMQEIDSYPWCAEYIRDKLIDVAAASDEFSWVAQMPKQDVKVKLVSLPFSTKNNLAFSDGTNNRVAAKRLVALGTN</sequence>
<gene>
    <name evidence="5" type="primary">FAA2_5</name>
    <name evidence="5" type="ORF">LPJ64_002438</name>
</gene>
<dbReference type="GO" id="GO:0016020">
    <property type="term" value="C:membrane"/>
    <property type="evidence" value="ECO:0007669"/>
    <property type="project" value="TreeGrafter"/>
</dbReference>
<dbReference type="EC" id="6.2.1.3" evidence="5"/>
<keyword evidence="3" id="KW-0472">Membrane</keyword>
<keyword evidence="3" id="KW-1133">Transmembrane helix</keyword>
<evidence type="ECO:0000256" key="2">
    <source>
        <dbReference type="ARBA" id="ARBA00022840"/>
    </source>
</evidence>
<reference evidence="5" key="1">
    <citation type="submission" date="2022-07" db="EMBL/GenBank/DDBJ databases">
        <title>Phylogenomic reconstructions and comparative analyses of Kickxellomycotina fungi.</title>
        <authorList>
            <person name="Reynolds N.K."/>
            <person name="Stajich J.E."/>
            <person name="Barry K."/>
            <person name="Grigoriev I.V."/>
            <person name="Crous P."/>
            <person name="Smith M.E."/>
        </authorList>
    </citation>
    <scope>NUCLEOTIDE SEQUENCE</scope>
    <source>
        <strain evidence="5">NBRC 105413</strain>
    </source>
</reference>
<dbReference type="SUPFAM" id="SSF56801">
    <property type="entry name" value="Acetyl-CoA synthetase-like"/>
    <property type="match status" value="1"/>
</dbReference>
<dbReference type="GO" id="GO:0004467">
    <property type="term" value="F:long-chain fatty acid-CoA ligase activity"/>
    <property type="evidence" value="ECO:0007669"/>
    <property type="project" value="UniProtKB-EC"/>
</dbReference>
<accession>A0A9W7XJN7</accession>
<evidence type="ECO:0000256" key="3">
    <source>
        <dbReference type="SAM" id="Phobius"/>
    </source>
</evidence>
<evidence type="ECO:0000313" key="5">
    <source>
        <dbReference type="EMBL" id="KAJ1646059.1"/>
    </source>
</evidence>
<dbReference type="GO" id="GO:0005524">
    <property type="term" value="F:ATP binding"/>
    <property type="evidence" value="ECO:0007669"/>
    <property type="project" value="UniProtKB-KW"/>
</dbReference>
<proteinExistence type="predicted"/>
<dbReference type="Proteomes" id="UP001145021">
    <property type="component" value="Unassembled WGS sequence"/>
</dbReference>
<dbReference type="PANTHER" id="PTHR43272:SF33">
    <property type="entry name" value="AMP-BINDING DOMAIN-CONTAINING PROTEIN-RELATED"/>
    <property type="match status" value="1"/>
</dbReference>
<organism evidence="5 6">
    <name type="scientific">Coemansia asiatica</name>
    <dbReference type="NCBI Taxonomy" id="1052880"/>
    <lineage>
        <taxon>Eukaryota</taxon>
        <taxon>Fungi</taxon>
        <taxon>Fungi incertae sedis</taxon>
        <taxon>Zoopagomycota</taxon>
        <taxon>Kickxellomycotina</taxon>
        <taxon>Kickxellomycetes</taxon>
        <taxon>Kickxellales</taxon>
        <taxon>Kickxellaceae</taxon>
        <taxon>Coemansia</taxon>
    </lineage>
</organism>
<dbReference type="InterPro" id="IPR042099">
    <property type="entry name" value="ANL_N_sf"/>
</dbReference>
<feature type="transmembrane region" description="Helical" evidence="3">
    <location>
        <begin position="7"/>
        <end position="26"/>
    </location>
</feature>
<keyword evidence="3" id="KW-0812">Transmembrane</keyword>
<keyword evidence="1" id="KW-0547">Nucleotide-binding</keyword>
<dbReference type="Pfam" id="PF00501">
    <property type="entry name" value="AMP-binding"/>
    <property type="match status" value="1"/>
</dbReference>
<dbReference type="PANTHER" id="PTHR43272">
    <property type="entry name" value="LONG-CHAIN-FATTY-ACID--COA LIGASE"/>
    <property type="match status" value="1"/>
</dbReference>
<dbReference type="InterPro" id="IPR000873">
    <property type="entry name" value="AMP-dep_synth/lig_dom"/>
</dbReference>
<evidence type="ECO:0000256" key="1">
    <source>
        <dbReference type="ARBA" id="ARBA00022741"/>
    </source>
</evidence>
<dbReference type="Gene3D" id="3.40.50.12780">
    <property type="entry name" value="N-terminal domain of ligase-like"/>
    <property type="match status" value="1"/>
</dbReference>
<dbReference type="AlphaFoldDB" id="A0A9W7XJN7"/>
<evidence type="ECO:0000313" key="6">
    <source>
        <dbReference type="Proteomes" id="UP001145021"/>
    </source>
</evidence>